<feature type="transmembrane region" description="Helical" evidence="1">
    <location>
        <begin position="54"/>
        <end position="74"/>
    </location>
</feature>
<evidence type="ECO:0000313" key="3">
    <source>
        <dbReference type="Proteomes" id="UP000011910"/>
    </source>
</evidence>
<name>M7NNW2_9BACT</name>
<evidence type="ECO:0000256" key="1">
    <source>
        <dbReference type="SAM" id="Phobius"/>
    </source>
</evidence>
<organism evidence="2 3">
    <name type="scientific">Cesiribacter andamanensis AMV16</name>
    <dbReference type="NCBI Taxonomy" id="1279009"/>
    <lineage>
        <taxon>Bacteria</taxon>
        <taxon>Pseudomonadati</taxon>
        <taxon>Bacteroidota</taxon>
        <taxon>Cytophagia</taxon>
        <taxon>Cytophagales</taxon>
        <taxon>Cesiribacteraceae</taxon>
        <taxon>Cesiribacter</taxon>
    </lineage>
</organism>
<gene>
    <name evidence="2" type="ORF">ADICEAN_01432</name>
</gene>
<accession>M7NNW2</accession>
<evidence type="ECO:0000313" key="2">
    <source>
        <dbReference type="EMBL" id="EMR03410.1"/>
    </source>
</evidence>
<protein>
    <submittedName>
        <fullName evidence="2">Uncharacterized protein</fullName>
    </submittedName>
</protein>
<keyword evidence="1" id="KW-0472">Membrane</keyword>
<reference evidence="2 3" key="1">
    <citation type="journal article" date="2013" name="Genome Announc.">
        <title>Draft Genome Sequence of Cesiribacter andamanensis Strain AMV16T, Isolated from a Soil Sample from a Mud Volcano in the Andaman Islands, India.</title>
        <authorList>
            <person name="Shivaji S."/>
            <person name="Ara S."/>
            <person name="Begum Z."/>
            <person name="Srinivas T.N."/>
            <person name="Singh A."/>
            <person name="Kumar Pinnaka A."/>
        </authorList>
    </citation>
    <scope>NUCLEOTIDE SEQUENCE [LARGE SCALE GENOMIC DNA]</scope>
    <source>
        <strain evidence="2 3">AMV16</strain>
    </source>
</reference>
<keyword evidence="1" id="KW-1133">Transmembrane helix</keyword>
<dbReference type="eggNOG" id="COG1512">
    <property type="taxonomic scope" value="Bacteria"/>
</dbReference>
<dbReference type="STRING" id="1279009.ADICEAN_01432"/>
<dbReference type="AlphaFoldDB" id="M7NNW2"/>
<dbReference type="OrthoDB" id="9810918at2"/>
<dbReference type="Proteomes" id="UP000011910">
    <property type="component" value="Unassembled WGS sequence"/>
</dbReference>
<dbReference type="EMBL" id="AODQ01000026">
    <property type="protein sequence ID" value="EMR03410.1"/>
    <property type="molecule type" value="Genomic_DNA"/>
</dbReference>
<keyword evidence="3" id="KW-1185">Reference proteome</keyword>
<dbReference type="RefSeq" id="WP_009194832.1">
    <property type="nucleotide sequence ID" value="NZ_AODQ01000026.1"/>
</dbReference>
<feature type="transmembrane region" description="Helical" evidence="1">
    <location>
        <begin position="12"/>
        <end position="33"/>
    </location>
</feature>
<sequence>METALQTWYEIGATVSMGVAGLGVAILLAYAIRLAAQREKKEKYDFINRLEIDTLWYVALAFIAAGALYANTFYVEAEPLWVFVRLFVTVMMGIIIGVIAQNILRFYYPFFVEKRLKKLRYSARINPSNGNRMTLLSEDEEDVHLEPGMQAEEDLHSVDYDVWIDPATGYTRIEKYNGHLHALQCPECNYQTFKVKREELIVAPTATQEGELVKHYSCAYCDHKSRKSFKVARLESDPAASLLNTPQHTVAGV</sequence>
<proteinExistence type="predicted"/>
<comment type="caution">
    <text evidence="2">The sequence shown here is derived from an EMBL/GenBank/DDBJ whole genome shotgun (WGS) entry which is preliminary data.</text>
</comment>
<feature type="transmembrane region" description="Helical" evidence="1">
    <location>
        <begin position="80"/>
        <end position="108"/>
    </location>
</feature>
<keyword evidence="1" id="KW-0812">Transmembrane</keyword>